<reference evidence="3 4" key="1">
    <citation type="journal article" date="2015" name="ISME J.">
        <title>Genomic and phenotypic differentiation among Methanosarcina mazei populations from Columbia River sediment.</title>
        <authorList>
            <person name="Youngblut N.D."/>
            <person name="Wirth J.S."/>
            <person name="Henriksen J.R."/>
            <person name="Smith M."/>
            <person name="Simon H."/>
            <person name="Metcalf W.W."/>
            <person name="Whitaker R.J."/>
        </authorList>
    </citation>
    <scope>NUCLEOTIDE SEQUENCE [LARGE SCALE GENOMIC DNA]</scope>
    <source>
        <strain evidence="2 3">1.H.M.2.1</strain>
        <strain evidence="1 4">2.F.A.2.4</strain>
    </source>
</reference>
<dbReference type="Proteomes" id="UP000034578">
    <property type="component" value="Unassembled WGS sequence"/>
</dbReference>
<sequence length="64" mass="7204">MINFGQRSIFKQGGSFLISLPIQWVKSTNPANVKLEMDKEQRIIVTSVPAESCRARGTEEHNTN</sequence>
<accession>A0A0F8DU34</accession>
<dbReference type="Proteomes" id="UP000034152">
    <property type="component" value="Unassembled WGS sequence"/>
</dbReference>
<keyword evidence="4" id="KW-1185">Reference proteome</keyword>
<dbReference type="AlphaFoldDB" id="A0A0F8DU34"/>
<organism evidence="1 4">
    <name type="scientific">Methanosarcina mazei</name>
    <name type="common">Methanosarcina frisia</name>
    <dbReference type="NCBI Taxonomy" id="2209"/>
    <lineage>
        <taxon>Archaea</taxon>
        <taxon>Methanobacteriati</taxon>
        <taxon>Methanobacteriota</taxon>
        <taxon>Stenosarchaea group</taxon>
        <taxon>Methanomicrobia</taxon>
        <taxon>Methanosarcinales</taxon>
        <taxon>Methanosarcinaceae</taxon>
        <taxon>Methanosarcina</taxon>
    </lineage>
</organism>
<evidence type="ECO:0000313" key="3">
    <source>
        <dbReference type="Proteomes" id="UP000034152"/>
    </source>
</evidence>
<dbReference type="PATRIC" id="fig|2209.56.peg.1530"/>
<gene>
    <name evidence="1" type="ORF">DU47_12805</name>
    <name evidence="2" type="ORF">DU80_07020</name>
</gene>
<name>A0A0F8DU34_METMZ</name>
<evidence type="ECO:0000313" key="2">
    <source>
        <dbReference type="EMBL" id="KKH86875.1"/>
    </source>
</evidence>
<dbReference type="EMBL" id="JJQU01000093">
    <property type="protein sequence ID" value="KKH86875.1"/>
    <property type="molecule type" value="Genomic_DNA"/>
</dbReference>
<evidence type="ECO:0008006" key="5">
    <source>
        <dbReference type="Google" id="ProtNLM"/>
    </source>
</evidence>
<protein>
    <recommendedName>
        <fullName evidence="5">SpoVT-AbrB domain-containing protein</fullName>
    </recommendedName>
</protein>
<evidence type="ECO:0000313" key="1">
    <source>
        <dbReference type="EMBL" id="KKG06133.1"/>
    </source>
</evidence>
<proteinExistence type="predicted"/>
<evidence type="ECO:0000313" key="4">
    <source>
        <dbReference type="Proteomes" id="UP000034578"/>
    </source>
</evidence>
<comment type="caution">
    <text evidence="1">The sequence shown here is derived from an EMBL/GenBank/DDBJ whole genome shotgun (WGS) entry which is preliminary data.</text>
</comment>
<dbReference type="EMBL" id="JJOS01000012">
    <property type="protein sequence ID" value="KKG06133.1"/>
    <property type="molecule type" value="Genomic_DNA"/>
</dbReference>